<organism evidence="1 2">
    <name type="scientific">Litchfieldella qijiaojingensis</name>
    <dbReference type="NCBI Taxonomy" id="980347"/>
    <lineage>
        <taxon>Bacteria</taxon>
        <taxon>Pseudomonadati</taxon>
        <taxon>Pseudomonadota</taxon>
        <taxon>Gammaproteobacteria</taxon>
        <taxon>Oceanospirillales</taxon>
        <taxon>Halomonadaceae</taxon>
        <taxon>Litchfieldella</taxon>
    </lineage>
</organism>
<dbReference type="RefSeq" id="WP_189464920.1">
    <property type="nucleotide sequence ID" value="NZ_BMXS01000001.1"/>
</dbReference>
<accession>A0ABQ2YBF6</accession>
<dbReference type="PANTHER" id="PTHR35175">
    <property type="entry name" value="DUF1289 DOMAIN-CONTAINING PROTEIN"/>
    <property type="match status" value="1"/>
</dbReference>
<keyword evidence="2" id="KW-1185">Reference proteome</keyword>
<evidence type="ECO:0000313" key="1">
    <source>
        <dbReference type="EMBL" id="GGX77850.1"/>
    </source>
</evidence>
<gene>
    <name evidence="1" type="ORF">GCM10007160_01350</name>
</gene>
<evidence type="ECO:0000313" key="2">
    <source>
        <dbReference type="Proteomes" id="UP000653056"/>
    </source>
</evidence>
<dbReference type="EMBL" id="BMXS01000001">
    <property type="protein sequence ID" value="GGX77850.1"/>
    <property type="molecule type" value="Genomic_DNA"/>
</dbReference>
<sequence length="146" mass="16778">MSQRIVSPCVGLCSTTVGDRVCRGCQRHDGEIREWFGFPGEERESRMEALDALRERVAGHFLRVIDSDALEAQMRRHRIRFRAEQPPLSQAVELLRVGRQRIRDLSRYGLEPISEGRGLTPEALHAELAEALMREAHHRREHDALC</sequence>
<dbReference type="InterPro" id="IPR010710">
    <property type="entry name" value="DUF1289"/>
</dbReference>
<dbReference type="Proteomes" id="UP000653056">
    <property type="component" value="Unassembled WGS sequence"/>
</dbReference>
<dbReference type="PANTHER" id="PTHR35175:SF1">
    <property type="entry name" value="OXIDOREDUCTASE"/>
    <property type="match status" value="1"/>
</dbReference>
<proteinExistence type="predicted"/>
<protein>
    <submittedName>
        <fullName evidence="1">DUF1289 domain-containing protein</fullName>
    </submittedName>
</protein>
<name>A0ABQ2YBF6_9GAMM</name>
<reference evidence="2" key="1">
    <citation type="journal article" date="2019" name="Int. J. Syst. Evol. Microbiol.">
        <title>The Global Catalogue of Microorganisms (GCM) 10K type strain sequencing project: providing services to taxonomists for standard genome sequencing and annotation.</title>
        <authorList>
            <consortium name="The Broad Institute Genomics Platform"/>
            <consortium name="The Broad Institute Genome Sequencing Center for Infectious Disease"/>
            <person name="Wu L."/>
            <person name="Ma J."/>
        </authorList>
    </citation>
    <scope>NUCLEOTIDE SEQUENCE [LARGE SCALE GENOMIC DNA]</scope>
    <source>
        <strain evidence="2">KCTC 22228</strain>
    </source>
</reference>
<comment type="caution">
    <text evidence="1">The sequence shown here is derived from an EMBL/GenBank/DDBJ whole genome shotgun (WGS) entry which is preliminary data.</text>
</comment>
<dbReference type="Pfam" id="PF06945">
    <property type="entry name" value="DUF1289"/>
    <property type="match status" value="1"/>
</dbReference>